<dbReference type="InterPro" id="IPR000859">
    <property type="entry name" value="CUB_dom"/>
</dbReference>
<dbReference type="GO" id="GO:0005886">
    <property type="term" value="C:plasma membrane"/>
    <property type="evidence" value="ECO:0007669"/>
    <property type="project" value="UniProtKB-SubCell"/>
</dbReference>
<dbReference type="SUPFAM" id="SSF57424">
    <property type="entry name" value="LDL receptor-like module"/>
    <property type="match status" value="2"/>
</dbReference>
<keyword evidence="2" id="KW-0677">Repeat</keyword>
<feature type="disulfide bond" evidence="5">
    <location>
        <begin position="471"/>
        <end position="483"/>
    </location>
</feature>
<dbReference type="Gene3D" id="2.60.120.290">
    <property type="entry name" value="Spermadhesin, CUB domain"/>
    <property type="match status" value="2"/>
</dbReference>
<feature type="domain" description="CUB" evidence="7">
    <location>
        <begin position="351"/>
        <end position="464"/>
    </location>
</feature>
<dbReference type="STRING" id="137246.A0A401SW66"/>
<feature type="disulfide bond" evidence="5">
    <location>
        <begin position="317"/>
        <end position="335"/>
    </location>
</feature>
<dbReference type="CDD" id="cd07066">
    <property type="entry name" value="CRD_FZ"/>
    <property type="match status" value="1"/>
</dbReference>
<dbReference type="PANTHER" id="PTHR24251:SF30">
    <property type="entry name" value="MEMBRANE FRIZZLED-RELATED PROTEIN"/>
    <property type="match status" value="1"/>
</dbReference>
<dbReference type="CDD" id="cd00041">
    <property type="entry name" value="CUB"/>
    <property type="match status" value="2"/>
</dbReference>
<organism evidence="9 10">
    <name type="scientific">Chiloscyllium punctatum</name>
    <name type="common">Brownbanded bambooshark</name>
    <name type="synonym">Hemiscyllium punctatum</name>
    <dbReference type="NCBI Taxonomy" id="137246"/>
    <lineage>
        <taxon>Eukaryota</taxon>
        <taxon>Metazoa</taxon>
        <taxon>Chordata</taxon>
        <taxon>Craniata</taxon>
        <taxon>Vertebrata</taxon>
        <taxon>Chondrichthyes</taxon>
        <taxon>Elasmobranchii</taxon>
        <taxon>Galeomorphii</taxon>
        <taxon>Galeoidea</taxon>
        <taxon>Orectolobiformes</taxon>
        <taxon>Hemiscylliidae</taxon>
        <taxon>Chiloscyllium</taxon>
    </lineage>
</organism>
<dbReference type="FunFam" id="4.10.400.10:FF:000113">
    <property type="entry name" value="Low-density lipoprotein receptor-related protein 8"/>
    <property type="match status" value="1"/>
</dbReference>
<feature type="domain" description="FZ" evidence="8">
    <location>
        <begin position="512"/>
        <end position="630"/>
    </location>
</feature>
<evidence type="ECO:0000256" key="2">
    <source>
        <dbReference type="ARBA" id="ARBA00022737"/>
    </source>
</evidence>
<evidence type="ECO:0000313" key="10">
    <source>
        <dbReference type="Proteomes" id="UP000287033"/>
    </source>
</evidence>
<comment type="caution">
    <text evidence="4">Lacks conserved residue(s) required for the propagation of feature annotation.</text>
</comment>
<dbReference type="PANTHER" id="PTHR24251">
    <property type="entry name" value="OVOCHYMASE-RELATED"/>
    <property type="match status" value="1"/>
</dbReference>
<evidence type="ECO:0000256" key="6">
    <source>
        <dbReference type="SAM" id="Phobius"/>
    </source>
</evidence>
<dbReference type="FunFam" id="2.60.120.290:FF:000013">
    <property type="entry name" value="Membrane frizzled-related protein"/>
    <property type="match status" value="2"/>
</dbReference>
<protein>
    <recommendedName>
        <fullName evidence="11">Membrane frizzled-related protein</fullName>
    </recommendedName>
</protein>
<feature type="transmembrane region" description="Helical" evidence="6">
    <location>
        <begin position="97"/>
        <end position="126"/>
    </location>
</feature>
<dbReference type="Pfam" id="PF00431">
    <property type="entry name" value="CUB"/>
    <property type="match status" value="2"/>
</dbReference>
<dbReference type="SUPFAM" id="SSF63501">
    <property type="entry name" value="Frizzled cysteine-rich domain"/>
    <property type="match status" value="1"/>
</dbReference>
<dbReference type="SUPFAM" id="SSF49854">
    <property type="entry name" value="Spermadhesin, CUB domain"/>
    <property type="match status" value="2"/>
</dbReference>
<dbReference type="OMA" id="VERRCIY"/>
<dbReference type="Pfam" id="PF00057">
    <property type="entry name" value="Ldl_recept_a"/>
    <property type="match status" value="2"/>
</dbReference>
<keyword evidence="10" id="KW-1185">Reference proteome</keyword>
<dbReference type="PROSITE" id="PS01180">
    <property type="entry name" value="CUB"/>
    <property type="match status" value="2"/>
</dbReference>
<feature type="domain" description="CUB" evidence="7">
    <location>
        <begin position="189"/>
        <end position="303"/>
    </location>
</feature>
<dbReference type="Gene3D" id="1.10.2000.10">
    <property type="entry name" value="Frizzled cysteine-rich domain"/>
    <property type="match status" value="1"/>
</dbReference>
<dbReference type="Gene3D" id="4.10.400.10">
    <property type="entry name" value="Low-density Lipoprotein Receptor"/>
    <property type="match status" value="2"/>
</dbReference>
<keyword evidence="6" id="KW-1133">Transmembrane helix</keyword>
<dbReference type="SMART" id="SM00192">
    <property type="entry name" value="LDLa"/>
    <property type="match status" value="2"/>
</dbReference>
<evidence type="ECO:0000256" key="4">
    <source>
        <dbReference type="PROSITE-ProRule" id="PRU00090"/>
    </source>
</evidence>
<evidence type="ECO:0000259" key="7">
    <source>
        <dbReference type="PROSITE" id="PS01180"/>
    </source>
</evidence>
<dbReference type="PRINTS" id="PR00261">
    <property type="entry name" value="LDLRECEPTOR"/>
</dbReference>
<accession>A0A401SW66</accession>
<evidence type="ECO:0000256" key="5">
    <source>
        <dbReference type="PROSITE-ProRule" id="PRU00124"/>
    </source>
</evidence>
<proteinExistence type="predicted"/>
<dbReference type="InterPro" id="IPR020067">
    <property type="entry name" value="Frizzled_dom"/>
</dbReference>
<dbReference type="InterPro" id="IPR036055">
    <property type="entry name" value="LDL_receptor-like_sf"/>
</dbReference>
<feature type="disulfide bond" evidence="5">
    <location>
        <begin position="310"/>
        <end position="322"/>
    </location>
</feature>
<evidence type="ECO:0008006" key="11">
    <source>
        <dbReference type="Google" id="ProtNLM"/>
    </source>
</evidence>
<dbReference type="CDD" id="cd00112">
    <property type="entry name" value="LDLa"/>
    <property type="match status" value="2"/>
</dbReference>
<keyword evidence="6" id="KW-0812">Transmembrane</keyword>
<dbReference type="PROSITE" id="PS50068">
    <property type="entry name" value="LDLRA_2"/>
    <property type="match status" value="2"/>
</dbReference>
<dbReference type="PROSITE" id="PS50038">
    <property type="entry name" value="FZ"/>
    <property type="match status" value="1"/>
</dbReference>
<dbReference type="Pfam" id="PF01392">
    <property type="entry name" value="Fz"/>
    <property type="match status" value="1"/>
</dbReference>
<name>A0A401SW66_CHIPU</name>
<keyword evidence="6" id="KW-0472">Membrane</keyword>
<dbReference type="InterPro" id="IPR036790">
    <property type="entry name" value="Frizzled_dom_sf"/>
</dbReference>
<evidence type="ECO:0000256" key="3">
    <source>
        <dbReference type="ARBA" id="ARBA00023157"/>
    </source>
</evidence>
<dbReference type="AlphaFoldDB" id="A0A401SW66"/>
<dbReference type="SMART" id="SM00063">
    <property type="entry name" value="FRI"/>
    <property type="match status" value="1"/>
</dbReference>
<evidence type="ECO:0000259" key="8">
    <source>
        <dbReference type="PROSITE" id="PS50038"/>
    </source>
</evidence>
<dbReference type="InterPro" id="IPR002172">
    <property type="entry name" value="LDrepeatLR_classA_rpt"/>
</dbReference>
<dbReference type="SMART" id="SM00042">
    <property type="entry name" value="CUB"/>
    <property type="match status" value="2"/>
</dbReference>
<sequence length="690" mass="76760">MPAKEHLIQDFKLLENLVGFLQMMEKMEFTEIILEDHRREESKIDFVNPAYQPDNAIQSVEQEDQETGKYVKANPLNRSVNDSWETLGGKTGTCSSLVWLFVIGSVIVSILAIGGSLITFSVQYIMQESSENQSGEMITPQNDGNQPFISLFTVSSIGTATSSKNVILELPGDSAVTAASQIFTPSPLCGEIFQTPEGSFSSPRYPAQYPANLVCVWYIVAEPGYVIRFKVNSINIEGKTPCHFDWLDLHEETENGLHSHQIARLCGNVVPPTVNTNTSRLKVSFVSDASVAGHGFTARYWIIASSDKSCAWDEFLCDDGRCLFTSFNCNNFYDCLDKTDELNCADHQHDCGGILTALEGSLATPKHPELYPHKQVCVWHISVPQGHVIQLLFHNFSLEPAADCRYDFVEVHDQVNSSPSRLMGRFCGHSLPPVLTSTRHEMLVLFVADVEESEAGFFATYQSINKSEATCSPHEFRCIDGQCQAVQWVCDGWNDCSDGSDEMNCSDVTHLPYEANCEKIEVAMCQGLSYNETSFPNIWLGIADQRSAISTLKDYKLLTELVCYETLRLLTCSIIVPKCTQDGGVMPPCQSLCQSAEKQCQHSLESLGIMWPFNCNIFPDSDDPIECTKSLQRVTLTKAVSNRAVTSTSWCRTGSKYLIFTGLESLPEPQDELYYLICVALIAVMCLGQH</sequence>
<evidence type="ECO:0000256" key="1">
    <source>
        <dbReference type="ARBA" id="ARBA00004162"/>
    </source>
</evidence>
<evidence type="ECO:0000313" key="9">
    <source>
        <dbReference type="EMBL" id="GCC34618.1"/>
    </source>
</evidence>
<dbReference type="Proteomes" id="UP000287033">
    <property type="component" value="Unassembled WGS sequence"/>
</dbReference>
<comment type="subcellular location">
    <subcellularLocation>
        <location evidence="1">Cell membrane</location>
        <topology evidence="1">Single-pass membrane protein</topology>
    </subcellularLocation>
</comment>
<comment type="caution">
    <text evidence="9">The sequence shown here is derived from an EMBL/GenBank/DDBJ whole genome shotgun (WGS) entry which is preliminary data.</text>
</comment>
<keyword evidence="3 5" id="KW-1015">Disulfide bond</keyword>
<dbReference type="InterPro" id="IPR035914">
    <property type="entry name" value="Sperma_CUB_dom_sf"/>
</dbReference>
<feature type="disulfide bond" evidence="5">
    <location>
        <begin position="490"/>
        <end position="505"/>
    </location>
</feature>
<feature type="disulfide bond" evidence="5">
    <location>
        <begin position="478"/>
        <end position="496"/>
    </location>
</feature>
<reference evidence="9 10" key="1">
    <citation type="journal article" date="2018" name="Nat. Ecol. Evol.">
        <title>Shark genomes provide insights into elasmobranch evolution and the origin of vertebrates.</title>
        <authorList>
            <person name="Hara Y"/>
            <person name="Yamaguchi K"/>
            <person name="Onimaru K"/>
            <person name="Kadota M"/>
            <person name="Koyanagi M"/>
            <person name="Keeley SD"/>
            <person name="Tatsumi K"/>
            <person name="Tanaka K"/>
            <person name="Motone F"/>
            <person name="Kageyama Y"/>
            <person name="Nozu R"/>
            <person name="Adachi N"/>
            <person name="Nishimura O"/>
            <person name="Nakagawa R"/>
            <person name="Tanegashima C"/>
            <person name="Kiyatake I"/>
            <person name="Matsumoto R"/>
            <person name="Murakumo K"/>
            <person name="Nishida K"/>
            <person name="Terakita A"/>
            <person name="Kuratani S"/>
            <person name="Sato K"/>
            <person name="Hyodo S Kuraku.S."/>
        </authorList>
    </citation>
    <scope>NUCLEOTIDE SEQUENCE [LARGE SCALE GENOMIC DNA]</scope>
</reference>
<dbReference type="EMBL" id="BEZZ01000616">
    <property type="protein sequence ID" value="GCC34618.1"/>
    <property type="molecule type" value="Genomic_DNA"/>
</dbReference>
<dbReference type="OrthoDB" id="9991628at2759"/>
<feature type="disulfide bond" evidence="5">
    <location>
        <begin position="329"/>
        <end position="344"/>
    </location>
</feature>
<gene>
    <name evidence="9" type="ORF">chiPu_0013093</name>
</gene>